<comment type="domain">
    <text evidence="9">The twin CX3C motif contains 4 conserved Cys residues that form 2 disulfide bonds in the mitochondrial intermembrane space.</text>
</comment>
<dbReference type="GO" id="GO:0005743">
    <property type="term" value="C:mitochondrial inner membrane"/>
    <property type="evidence" value="ECO:0007669"/>
    <property type="project" value="UniProtKB-SubCell"/>
</dbReference>
<dbReference type="InterPro" id="IPR035427">
    <property type="entry name" value="Tim10-like_dom_sf"/>
</dbReference>
<proteinExistence type="inferred from homology"/>
<comment type="subunit">
    <text evidence="9">Heterohexamer.</text>
</comment>
<keyword evidence="9" id="KW-0999">Mitochondrion inner membrane</keyword>
<dbReference type="GO" id="GO:0046872">
    <property type="term" value="F:metal ion binding"/>
    <property type="evidence" value="ECO:0007669"/>
    <property type="project" value="UniProtKB-KW"/>
</dbReference>
<evidence type="ECO:0000256" key="6">
    <source>
        <dbReference type="ARBA" id="ARBA00023010"/>
    </source>
</evidence>
<evidence type="ECO:0000256" key="8">
    <source>
        <dbReference type="ARBA" id="ARBA00023157"/>
    </source>
</evidence>
<dbReference type="InterPro" id="IPR004217">
    <property type="entry name" value="Tim10-like"/>
</dbReference>
<evidence type="ECO:0000256" key="5">
    <source>
        <dbReference type="ARBA" id="ARBA00022927"/>
    </source>
</evidence>
<dbReference type="SUPFAM" id="SSF144122">
    <property type="entry name" value="Tim10-like"/>
    <property type="match status" value="1"/>
</dbReference>
<keyword evidence="4" id="KW-0862">Zinc</keyword>
<evidence type="ECO:0000256" key="7">
    <source>
        <dbReference type="ARBA" id="ARBA00023128"/>
    </source>
</evidence>
<dbReference type="PANTHER" id="PTHR11038:SF16">
    <property type="entry name" value="MITOCHONDRIAL IMPORT INNER MEMBRANE TRANSLOCASE SUBUNIT TIM10"/>
    <property type="match status" value="1"/>
</dbReference>
<keyword evidence="5 9" id="KW-0653">Protein transport</keyword>
<accession>A0A1X6P277</accession>
<dbReference type="GO" id="GO:0015031">
    <property type="term" value="P:protein transport"/>
    <property type="evidence" value="ECO:0007669"/>
    <property type="project" value="UniProtKB-KW"/>
</dbReference>
<keyword evidence="2 9" id="KW-0813">Transport</keyword>
<evidence type="ECO:0000256" key="2">
    <source>
        <dbReference type="ARBA" id="ARBA00022448"/>
    </source>
</evidence>
<keyword evidence="8 9" id="KW-1015">Disulfide bond</keyword>
<keyword evidence="12" id="KW-1185">Reference proteome</keyword>
<reference evidence="11 12" key="1">
    <citation type="submission" date="2017-03" db="EMBL/GenBank/DDBJ databases">
        <title>WGS assembly of Porphyra umbilicalis.</title>
        <authorList>
            <person name="Brawley S.H."/>
            <person name="Blouin N.A."/>
            <person name="Ficko-Blean E."/>
            <person name="Wheeler G.L."/>
            <person name="Lohr M."/>
            <person name="Goodson H.V."/>
            <person name="Jenkins J.W."/>
            <person name="Blaby-Haas C.E."/>
            <person name="Helliwell K.E."/>
            <person name="Chan C."/>
            <person name="Marriage T."/>
            <person name="Bhattacharya D."/>
            <person name="Klein A.S."/>
            <person name="Badis Y."/>
            <person name="Brodie J."/>
            <person name="Cao Y."/>
            <person name="Collen J."/>
            <person name="Dittami S.M."/>
            <person name="Gachon C.M."/>
            <person name="Green B.R."/>
            <person name="Karpowicz S."/>
            <person name="Kim J.W."/>
            <person name="Kudahl U."/>
            <person name="Lin S."/>
            <person name="Michel G."/>
            <person name="Mittag M."/>
            <person name="Olson B.J."/>
            <person name="Pangilinan J."/>
            <person name="Peng Y."/>
            <person name="Qiu H."/>
            <person name="Shu S."/>
            <person name="Singer J.T."/>
            <person name="Smith A.G."/>
            <person name="Sprecher B.N."/>
            <person name="Wagner V."/>
            <person name="Wang W."/>
            <person name="Wang Z.-Y."/>
            <person name="Yan J."/>
            <person name="Yarish C."/>
            <person name="Zoeuner-Riek S."/>
            <person name="Zhuang Y."/>
            <person name="Zou Y."/>
            <person name="Lindquist E.A."/>
            <person name="Grimwood J."/>
            <person name="Barry K."/>
            <person name="Rokhsar D.S."/>
            <person name="Schmutz J."/>
            <person name="Stiller J.W."/>
            <person name="Grossman A.R."/>
            <person name="Prochnik S.E."/>
        </authorList>
    </citation>
    <scope>NUCLEOTIDE SEQUENCE [LARGE SCALE GENOMIC DNA]</scope>
    <source>
        <strain evidence="11">4086291</strain>
    </source>
</reference>
<sequence length="83" mass="9378">MQNQMDVARMEMQFYTDLFNRMVDGCFKKCVPRFHDAELNTGEQVCVDRCIAKYMDAQNKVGEILQSEQQAQMATQGGPPGGP</sequence>
<evidence type="ECO:0000256" key="1">
    <source>
        <dbReference type="ARBA" id="ARBA00006720"/>
    </source>
</evidence>
<dbReference type="GO" id="GO:0045039">
    <property type="term" value="P:protein insertion into mitochondrial inner membrane"/>
    <property type="evidence" value="ECO:0007669"/>
    <property type="project" value="TreeGrafter"/>
</dbReference>
<keyword evidence="9" id="KW-0143">Chaperone</keyword>
<keyword evidence="9" id="KW-0472">Membrane</keyword>
<dbReference type="EMBL" id="KV918926">
    <property type="protein sequence ID" value="OSX74875.1"/>
    <property type="molecule type" value="Genomic_DNA"/>
</dbReference>
<gene>
    <name evidence="11" type="ORF">BU14_0263s0012</name>
</gene>
<dbReference type="Proteomes" id="UP000218209">
    <property type="component" value="Unassembled WGS sequence"/>
</dbReference>
<keyword evidence="7 9" id="KW-0496">Mitochondrion</keyword>
<evidence type="ECO:0000259" key="10">
    <source>
        <dbReference type="Pfam" id="PF02953"/>
    </source>
</evidence>
<dbReference type="AlphaFoldDB" id="A0A1X6P277"/>
<evidence type="ECO:0000256" key="4">
    <source>
        <dbReference type="ARBA" id="ARBA00022833"/>
    </source>
</evidence>
<keyword evidence="3" id="KW-0479">Metal-binding</keyword>
<evidence type="ECO:0000256" key="9">
    <source>
        <dbReference type="RuleBase" id="RU367043"/>
    </source>
</evidence>
<comment type="subcellular location">
    <subcellularLocation>
        <location evidence="9">Mitochondrion inner membrane</location>
        <topology evidence="9">Peripheral membrane protein</topology>
        <orientation evidence="9">Intermembrane side</orientation>
    </subcellularLocation>
</comment>
<evidence type="ECO:0000313" key="11">
    <source>
        <dbReference type="EMBL" id="OSX74875.1"/>
    </source>
</evidence>
<dbReference type="Pfam" id="PF02953">
    <property type="entry name" value="zf-Tim10_DDP"/>
    <property type="match status" value="1"/>
</dbReference>
<organism evidence="11 12">
    <name type="scientific">Porphyra umbilicalis</name>
    <name type="common">Purple laver</name>
    <name type="synonym">Red alga</name>
    <dbReference type="NCBI Taxonomy" id="2786"/>
    <lineage>
        <taxon>Eukaryota</taxon>
        <taxon>Rhodophyta</taxon>
        <taxon>Bangiophyceae</taxon>
        <taxon>Bangiales</taxon>
        <taxon>Bangiaceae</taxon>
        <taxon>Porphyra</taxon>
    </lineage>
</organism>
<dbReference type="PANTHER" id="PTHR11038">
    <property type="entry name" value="MITOCHONDRIAL IMPORT INNER MEMBRANE TRANSLOCASE SUBUNIT TIM10"/>
    <property type="match status" value="1"/>
</dbReference>
<evidence type="ECO:0000313" key="12">
    <source>
        <dbReference type="Proteomes" id="UP000218209"/>
    </source>
</evidence>
<keyword evidence="6 9" id="KW-0811">Translocation</keyword>
<evidence type="ECO:0000256" key="3">
    <source>
        <dbReference type="ARBA" id="ARBA00022723"/>
    </source>
</evidence>
<name>A0A1X6P277_PORUM</name>
<dbReference type="Gene3D" id="1.10.287.810">
    <property type="entry name" value="Mitochondrial import inner membrane translocase subunit tim13 like domains"/>
    <property type="match status" value="1"/>
</dbReference>
<comment type="similarity">
    <text evidence="1 9">Belongs to the small Tim family.</text>
</comment>
<comment type="function">
    <text evidence="9">Mitochondrial intermembrane chaperone that participates in the import and insertion of some multi-pass transmembrane proteins into the mitochondrial inner membrane. Also required for the transfer of beta-barrel precursors from the TOM complex to the sorting and assembly machinery (SAM complex) of the outer membrane. Acts as a chaperone-like protein that protects the hydrophobic precursors from aggregation and guide them through the mitochondrial intermembrane space.</text>
</comment>
<protein>
    <recommendedName>
        <fullName evidence="9">Mitochondrial import inner membrane translocase subunit</fullName>
    </recommendedName>
</protein>
<feature type="domain" description="Tim10-like" evidence="10">
    <location>
        <begin position="7"/>
        <end position="66"/>
    </location>
</feature>
<dbReference type="OrthoDB" id="274922at2759"/>